<dbReference type="GO" id="GO:0006629">
    <property type="term" value="P:lipid metabolic process"/>
    <property type="evidence" value="ECO:0000318"/>
    <property type="project" value="GO_Central"/>
</dbReference>
<accession>A0A6P9EHF2</accession>
<dbReference type="GO" id="GO:0003676">
    <property type="term" value="F:nucleic acid binding"/>
    <property type="evidence" value="ECO:0007669"/>
    <property type="project" value="InterPro"/>
</dbReference>
<dbReference type="Gene3D" id="3.30.420.10">
    <property type="entry name" value="Ribonuclease H-like superfamily/Ribonuclease H"/>
    <property type="match status" value="1"/>
</dbReference>
<dbReference type="Pfam" id="PF13976">
    <property type="entry name" value="gag_pre-integrs"/>
    <property type="match status" value="1"/>
</dbReference>
<dbReference type="AlphaFoldDB" id="A0A6P9EHF2"/>
<dbReference type="InterPro" id="IPR039537">
    <property type="entry name" value="Retrotran_Ty1/copia-like"/>
</dbReference>
<gene>
    <name evidence="3" type="primary">LOC108998181</name>
</gene>
<dbReference type="PIRSF" id="PIRSF031088">
    <property type="entry name" value="UCP031088_abhydr"/>
    <property type="match status" value="1"/>
</dbReference>
<dbReference type="GO" id="GO:0015074">
    <property type="term" value="P:DNA integration"/>
    <property type="evidence" value="ECO:0007669"/>
    <property type="project" value="InterPro"/>
</dbReference>
<proteinExistence type="predicted"/>
<dbReference type="InterPro" id="IPR016969">
    <property type="entry name" value="UCP031088_abhydr"/>
</dbReference>
<dbReference type="FunFam" id="3.40.50.1820:FF:000097">
    <property type="entry name" value="Alpha/beta hydrolase family protein"/>
    <property type="match status" value="1"/>
</dbReference>
<dbReference type="SUPFAM" id="SSF53474">
    <property type="entry name" value="alpha/beta-Hydrolases"/>
    <property type="match status" value="1"/>
</dbReference>
<dbReference type="GO" id="GO:0016298">
    <property type="term" value="F:lipase activity"/>
    <property type="evidence" value="ECO:0000318"/>
    <property type="project" value="GO_Central"/>
</dbReference>
<reference evidence="3" key="1">
    <citation type="submission" date="2025-08" db="UniProtKB">
        <authorList>
            <consortium name="RefSeq"/>
        </authorList>
    </citation>
    <scope>IDENTIFICATION</scope>
    <source>
        <tissue evidence="3">Leaves</tissue>
    </source>
</reference>
<dbReference type="InterPro" id="IPR001584">
    <property type="entry name" value="Integrase_cat-core"/>
</dbReference>
<organism evidence="2 3">
    <name type="scientific">Juglans regia</name>
    <name type="common">English walnut</name>
    <dbReference type="NCBI Taxonomy" id="51240"/>
    <lineage>
        <taxon>Eukaryota</taxon>
        <taxon>Viridiplantae</taxon>
        <taxon>Streptophyta</taxon>
        <taxon>Embryophyta</taxon>
        <taxon>Tracheophyta</taxon>
        <taxon>Spermatophyta</taxon>
        <taxon>Magnoliopsida</taxon>
        <taxon>eudicotyledons</taxon>
        <taxon>Gunneridae</taxon>
        <taxon>Pentapetalae</taxon>
        <taxon>rosids</taxon>
        <taxon>fabids</taxon>
        <taxon>Fagales</taxon>
        <taxon>Juglandaceae</taxon>
        <taxon>Juglans</taxon>
    </lineage>
</organism>
<dbReference type="PANTHER" id="PTHR42648">
    <property type="entry name" value="TRANSPOSASE, PUTATIVE-RELATED"/>
    <property type="match status" value="1"/>
</dbReference>
<dbReference type="InterPro" id="IPR025724">
    <property type="entry name" value="GAG-pre-integrase_dom"/>
</dbReference>
<dbReference type="PROSITE" id="PS50994">
    <property type="entry name" value="INTEGRASE"/>
    <property type="match status" value="1"/>
</dbReference>
<dbReference type="SUPFAM" id="SSF53098">
    <property type="entry name" value="Ribonuclease H-like"/>
    <property type="match status" value="1"/>
</dbReference>
<feature type="domain" description="Integrase catalytic" evidence="1">
    <location>
        <begin position="206"/>
        <end position="398"/>
    </location>
</feature>
<protein>
    <submittedName>
        <fullName evidence="3">Uncharacterized protein LOC108998181 isoform X1</fullName>
    </submittedName>
</protein>
<dbReference type="InParanoid" id="A0A6P9EHF2"/>
<dbReference type="InterPro" id="IPR036397">
    <property type="entry name" value="RNaseH_sf"/>
</dbReference>
<evidence type="ECO:0000259" key="1">
    <source>
        <dbReference type="PROSITE" id="PS50994"/>
    </source>
</evidence>
<dbReference type="Pfam" id="PF00665">
    <property type="entry name" value="rve"/>
    <property type="match status" value="1"/>
</dbReference>
<dbReference type="OrthoDB" id="9974421at2759"/>
<sequence>MSVSYSDLSLSRTATGLCFYPDRRRRIPEHHRVPHFLLPPVRPTSLYGIALEKRKKDDWKPSICTADELHYVSVPNSDWTLALWRYLPSHKVRPRNHPLLLLSGVGTNAIGYDLSPEDQVTGEPIAKGPKVGRLFPLFLPVPALSPVSSITSFACNNVPNLSMVWHRRLGHPNTQILSHVLNSGFLGNKECSSLSLECDSCKLGKSKTLPFPLHASRASHCFDLIHSDVWGPSPVSSHEKFKYYVTFIDDHSRFIWVYFLRSKSEVFRTFTTFLAYVGNQFSATIKTLRTDSGGEYLSNEFLAFLASKGIIHQRSCPATPQQNGVAERKNRTLLDMSSFARYMSGQGFDTWILEVRGAGLSMRGMDFGEIKQPLNAMRDSSVKHGVDVLPSERHSTHDFGAFADSDITFVNGKSKRTVSKSNDVNLVTKFRETFLRLSEKLSDFLNEEAGQNSGVANQFRDLSQWLANVIEESQVPVPTQFLDFQERFSTTLDELQMQLDLIGNYDWDFDHYLEEDVPAVMEYIKNHCKPKDGRLLAIGHSMGGILLYAMLSRCCSEGRNSGLASVATLASSLDYTSSKSSLKLLLPLADPAEALKVPVIPIGGLLSAAHPLASRPPYVLSWLNPQISAQDMMDPKLFEKLVLNNFCTVPAKVLLQLTTAFQKGGLRDRSGTFFYKDHLHKTNVPILALAGDQDLICPPEAVYETVKMISEDLVAYKVFGEPGGPHYAHYDLVGGRLVADQVYPCIIEFLSRHDTI</sequence>
<name>A0A6P9EHF2_JUGRE</name>
<keyword evidence="2" id="KW-1185">Reference proteome</keyword>
<dbReference type="Gene3D" id="3.40.50.1820">
    <property type="entry name" value="alpha/beta hydrolase"/>
    <property type="match status" value="1"/>
</dbReference>
<dbReference type="InterPro" id="IPR012337">
    <property type="entry name" value="RNaseH-like_sf"/>
</dbReference>
<evidence type="ECO:0000313" key="3">
    <source>
        <dbReference type="RefSeq" id="XP_035546889.1"/>
    </source>
</evidence>
<dbReference type="Proteomes" id="UP000235220">
    <property type="component" value="Chromosome 6"/>
</dbReference>
<dbReference type="RefSeq" id="XP_035546889.1">
    <property type="nucleotide sequence ID" value="XM_035690996.1"/>
</dbReference>
<dbReference type="PANTHER" id="PTHR42648:SF28">
    <property type="entry name" value="TRANSPOSON-ENCODED PROTEIN WITH RIBONUCLEASE H-LIKE AND RETROVIRUS ZINC FINGER-LIKE DOMAINS"/>
    <property type="match status" value="1"/>
</dbReference>
<evidence type="ECO:0000313" key="2">
    <source>
        <dbReference type="Proteomes" id="UP000235220"/>
    </source>
</evidence>
<dbReference type="InterPro" id="IPR029058">
    <property type="entry name" value="AB_hydrolase_fold"/>
</dbReference>
<dbReference type="GeneID" id="108998181"/>
<dbReference type="KEGG" id="jre:108998181"/>